<gene>
    <name evidence="5" type="ORF">Adu01nite_23780</name>
</gene>
<dbReference type="PANTHER" id="PTHR46388">
    <property type="entry name" value="NHL REPEAT-CONTAINING PROTEIN 2"/>
    <property type="match status" value="1"/>
</dbReference>
<feature type="repeat" description="NHL" evidence="2">
    <location>
        <begin position="158"/>
        <end position="193"/>
    </location>
</feature>
<dbReference type="Pfam" id="PF01436">
    <property type="entry name" value="NHL"/>
    <property type="match status" value="1"/>
</dbReference>
<dbReference type="EMBL" id="BOML01000019">
    <property type="protein sequence ID" value="GIE01028.1"/>
    <property type="molecule type" value="Genomic_DNA"/>
</dbReference>
<feature type="chain" id="PRO_5047439833" description="Teneurin NHL domain-containing protein" evidence="3">
    <location>
        <begin position="29"/>
        <end position="1000"/>
    </location>
</feature>
<feature type="signal peptide" evidence="3">
    <location>
        <begin position="1"/>
        <end position="28"/>
    </location>
</feature>
<protein>
    <recommendedName>
        <fullName evidence="4">Teneurin NHL domain-containing protein</fullName>
    </recommendedName>
</protein>
<name>A0ABQ3YTZ0_9ACTN</name>
<dbReference type="PANTHER" id="PTHR46388:SF2">
    <property type="entry name" value="NHL REPEAT-CONTAINING PROTEIN 2"/>
    <property type="match status" value="1"/>
</dbReference>
<organism evidence="5 6">
    <name type="scientific">Paractinoplanes durhamensis</name>
    <dbReference type="NCBI Taxonomy" id="113563"/>
    <lineage>
        <taxon>Bacteria</taxon>
        <taxon>Bacillati</taxon>
        <taxon>Actinomycetota</taxon>
        <taxon>Actinomycetes</taxon>
        <taxon>Micromonosporales</taxon>
        <taxon>Micromonosporaceae</taxon>
        <taxon>Paractinoplanes</taxon>
    </lineage>
</organism>
<keyword evidence="3" id="KW-0732">Signal</keyword>
<evidence type="ECO:0000259" key="4">
    <source>
        <dbReference type="Pfam" id="PF25021"/>
    </source>
</evidence>
<dbReference type="Gene3D" id="2.40.10.500">
    <property type="match status" value="1"/>
</dbReference>
<feature type="domain" description="Teneurin NHL" evidence="4">
    <location>
        <begin position="150"/>
        <end position="191"/>
    </location>
</feature>
<comment type="caution">
    <text evidence="5">The sequence shown here is derived from an EMBL/GenBank/DDBJ whole genome shotgun (WGS) entry which is preliminary data.</text>
</comment>
<dbReference type="RefSeq" id="WP_203726615.1">
    <property type="nucleotide sequence ID" value="NZ_BAAATX010000003.1"/>
</dbReference>
<evidence type="ECO:0000256" key="1">
    <source>
        <dbReference type="ARBA" id="ARBA00022737"/>
    </source>
</evidence>
<dbReference type="SUPFAM" id="SSF101898">
    <property type="entry name" value="NHL repeat"/>
    <property type="match status" value="1"/>
</dbReference>
<keyword evidence="1" id="KW-0677">Repeat</keyword>
<sequence>MGALRPRRLALLLPVVLAAIAVPAPAEAAPGDLATVAGTVATGTATSIAMAPRGVAVNSAGTVLYIADQDNNAIRRVDLTTGAATVVAGIGAPNNSGDNGQATAAGLNNPYDVDLDSAGNLIIASTSNHRIRKVTVSTGVITLVAGTSAGYSGDNGAATAAQLQNPSGVAVAPNGDIYIADTDNFKVRKVSAATGVISAFATFPIAPATSPASVRGPEDIAFDSAGNVYVTDCYSNTINRYPPTGGTATVVAGIPGAVNSFSGDLGLATAANLACPTGIYIDATDTIYFADSVNDRLRRFTVGGLITTFAGTGTTGLSGDGGLATAAALDRPTDLARDGLGNFYFAQGALMSGSSVATTAVVRKITALGVISTVAGNTWKSWSGDGGQATAAQLGHPAGAAVDATGTVFVADSANNRIRKITTAGVISTVAGTGLPCVAPCGNSDIADGGTATAGNLYNPQAVAVTTAGDLYIADTGHNRIRKVTAAGVISTVAGTGSSGNTDGAVATAKLSKPYGLAVTAAGAVYFADQGSHKIRMVSGGVVSTVAGSGTGTFGGDGGAPTSADLKSPTDVRFDRAGDIYIADTGNHVIRRVHAGVISTVAGTGGTAGSTGDGGLATAATLSSPGGLEFDGAGNIYIADTGNHAVRRVDRHGIIHNVAGKLGSGSWGGDGAAGAASGGYLFSPARLALDSAGDLYIPSSGELRVRMLTTQGTAATFWVSDATAGHTGTTYGWEFVGQTATALGKITFTVPSGTTNAVPYLVSTVDLPTTGTMTLSGTTLTYTFASPITVPAGRHVYLSAGGFTNTATTGPQYSTVTTLTSGGTTVDTARSGAISFTTPSATVLPVPNPTQTVTVAGTTTIQVDPLIGADVSTSMPITVRTNATHGYTVSVHGTAVSGAGGTITAVSAGQASAVSAAAFGADRIGYTVAGVGGSAAGSAAAALSGAYAGYTSGGETAVTATAPTSVTGDVIALVTRIRADRMLKPGTYTGTISYTVTPSY</sequence>
<evidence type="ECO:0000256" key="2">
    <source>
        <dbReference type="PROSITE-ProRule" id="PRU00504"/>
    </source>
</evidence>
<dbReference type="InterPro" id="IPR001258">
    <property type="entry name" value="NHL_repeat"/>
</dbReference>
<dbReference type="PROSITE" id="PS51125">
    <property type="entry name" value="NHL"/>
    <property type="match status" value="1"/>
</dbReference>
<dbReference type="Pfam" id="PF25021">
    <property type="entry name" value="TEN_NHL"/>
    <property type="match status" value="2"/>
</dbReference>
<dbReference type="Proteomes" id="UP000637628">
    <property type="component" value="Unassembled WGS sequence"/>
</dbReference>
<dbReference type="Gene3D" id="2.120.10.30">
    <property type="entry name" value="TolB, C-terminal domain"/>
    <property type="match status" value="5"/>
</dbReference>
<evidence type="ECO:0000313" key="5">
    <source>
        <dbReference type="EMBL" id="GIE01028.1"/>
    </source>
</evidence>
<dbReference type="InterPro" id="IPR011042">
    <property type="entry name" value="6-blade_b-propeller_TolB-like"/>
</dbReference>
<accession>A0ABQ3YTZ0</accession>
<dbReference type="InterPro" id="IPR056822">
    <property type="entry name" value="TEN_NHL"/>
</dbReference>
<proteinExistence type="predicted"/>
<feature type="domain" description="Teneurin NHL" evidence="4">
    <location>
        <begin position="383"/>
        <end position="433"/>
    </location>
</feature>
<dbReference type="SUPFAM" id="SSF63829">
    <property type="entry name" value="Calcium-dependent phosphotriesterase"/>
    <property type="match status" value="1"/>
</dbReference>
<reference evidence="5 6" key="1">
    <citation type="submission" date="2021-01" db="EMBL/GenBank/DDBJ databases">
        <title>Whole genome shotgun sequence of Actinoplanes durhamensis NBRC 14914.</title>
        <authorList>
            <person name="Komaki H."/>
            <person name="Tamura T."/>
        </authorList>
    </citation>
    <scope>NUCLEOTIDE SEQUENCE [LARGE SCALE GENOMIC DNA]</scope>
    <source>
        <strain evidence="5 6">NBRC 14914</strain>
    </source>
</reference>
<evidence type="ECO:0000313" key="6">
    <source>
        <dbReference type="Proteomes" id="UP000637628"/>
    </source>
</evidence>
<keyword evidence="6" id="KW-1185">Reference proteome</keyword>
<evidence type="ECO:0000256" key="3">
    <source>
        <dbReference type="SAM" id="SignalP"/>
    </source>
</evidence>